<feature type="transmembrane region" description="Helical" evidence="5">
    <location>
        <begin position="46"/>
        <end position="66"/>
    </location>
</feature>
<evidence type="ECO:0000256" key="5">
    <source>
        <dbReference type="SAM" id="Phobius"/>
    </source>
</evidence>
<evidence type="ECO:0000256" key="4">
    <source>
        <dbReference type="ARBA" id="ARBA00023136"/>
    </source>
</evidence>
<evidence type="ECO:0000259" key="6">
    <source>
        <dbReference type="PROSITE" id="PS50850"/>
    </source>
</evidence>
<keyword evidence="8" id="KW-1185">Reference proteome</keyword>
<dbReference type="PANTHER" id="PTHR48021">
    <property type="match status" value="1"/>
</dbReference>
<dbReference type="AlphaFoldDB" id="T1H2F4"/>
<dbReference type="Gene3D" id="1.20.1250.20">
    <property type="entry name" value="MFS general substrate transporter like domains"/>
    <property type="match status" value="1"/>
</dbReference>
<proteinExistence type="predicted"/>
<dbReference type="InterPro" id="IPR050549">
    <property type="entry name" value="MFS_Trehalose_Transporter"/>
</dbReference>
<reference evidence="7" key="2">
    <citation type="submission" date="2015-06" db="UniProtKB">
        <authorList>
            <consortium name="EnsemblMetazoa"/>
        </authorList>
    </citation>
    <scope>IDENTIFICATION</scope>
</reference>
<dbReference type="EMBL" id="CAQQ02013931">
    <property type="status" value="NOT_ANNOTATED_CDS"/>
    <property type="molecule type" value="Genomic_DNA"/>
</dbReference>
<keyword evidence="4 5" id="KW-0472">Membrane</keyword>
<dbReference type="STRING" id="36166.T1H2F4"/>
<dbReference type="PANTHER" id="PTHR48021:SF33">
    <property type="entry name" value="AT22075P-RELATED"/>
    <property type="match status" value="1"/>
</dbReference>
<dbReference type="GO" id="GO:0022857">
    <property type="term" value="F:transmembrane transporter activity"/>
    <property type="evidence" value="ECO:0007669"/>
    <property type="project" value="InterPro"/>
</dbReference>
<dbReference type="GO" id="GO:0016020">
    <property type="term" value="C:membrane"/>
    <property type="evidence" value="ECO:0007669"/>
    <property type="project" value="UniProtKB-SubCell"/>
</dbReference>
<feature type="transmembrane region" description="Helical" evidence="5">
    <location>
        <begin position="107"/>
        <end position="133"/>
    </location>
</feature>
<sequence>KPNNLKGIVIGLGVVCTNQCSGAFSILNYSTAILEKSEGFQLDISTSTIVLGLLQILGTYSATLTVDRFGRKIVLLISASGTAVGLLTAGVFDYLTYKFEFLKEYSWVLILSLASVIYLANMGVCTVCYVVLVEIIPIKVRAVATSLCLLISSSLSFTQLKVFPILLESIGFYGLMWTFGTLMM</sequence>
<feature type="transmembrane region" description="Helical" evidence="5">
    <location>
        <begin position="73"/>
        <end position="95"/>
    </location>
</feature>
<dbReference type="InterPro" id="IPR020846">
    <property type="entry name" value="MFS_dom"/>
</dbReference>
<dbReference type="InterPro" id="IPR036259">
    <property type="entry name" value="MFS_trans_sf"/>
</dbReference>
<dbReference type="HOGENOM" id="CLU_1471781_0_0_1"/>
<evidence type="ECO:0000256" key="2">
    <source>
        <dbReference type="ARBA" id="ARBA00022692"/>
    </source>
</evidence>
<dbReference type="Proteomes" id="UP000015102">
    <property type="component" value="Unassembled WGS sequence"/>
</dbReference>
<organism evidence="7 8">
    <name type="scientific">Megaselia scalaris</name>
    <name type="common">Humpbacked fly</name>
    <name type="synonym">Phora scalaris</name>
    <dbReference type="NCBI Taxonomy" id="36166"/>
    <lineage>
        <taxon>Eukaryota</taxon>
        <taxon>Metazoa</taxon>
        <taxon>Ecdysozoa</taxon>
        <taxon>Arthropoda</taxon>
        <taxon>Hexapoda</taxon>
        <taxon>Insecta</taxon>
        <taxon>Pterygota</taxon>
        <taxon>Neoptera</taxon>
        <taxon>Endopterygota</taxon>
        <taxon>Diptera</taxon>
        <taxon>Brachycera</taxon>
        <taxon>Muscomorpha</taxon>
        <taxon>Platypezoidea</taxon>
        <taxon>Phoridae</taxon>
        <taxon>Megaseliini</taxon>
        <taxon>Megaselia</taxon>
    </lineage>
</organism>
<accession>T1H2F4</accession>
<evidence type="ECO:0000256" key="1">
    <source>
        <dbReference type="ARBA" id="ARBA00004141"/>
    </source>
</evidence>
<dbReference type="InterPro" id="IPR005828">
    <property type="entry name" value="MFS_sugar_transport-like"/>
</dbReference>
<keyword evidence="3 5" id="KW-1133">Transmembrane helix</keyword>
<evidence type="ECO:0000313" key="8">
    <source>
        <dbReference type="Proteomes" id="UP000015102"/>
    </source>
</evidence>
<dbReference type="OMA" id="MISLACC"/>
<dbReference type="PROSITE" id="PS50850">
    <property type="entry name" value="MFS"/>
    <property type="match status" value="1"/>
</dbReference>
<evidence type="ECO:0000313" key="7">
    <source>
        <dbReference type="EnsemblMetazoa" id="MESCA010399-PA"/>
    </source>
</evidence>
<keyword evidence="2 5" id="KW-0812">Transmembrane</keyword>
<feature type="transmembrane region" description="Helical" evidence="5">
    <location>
        <begin position="140"/>
        <end position="157"/>
    </location>
</feature>
<dbReference type="Pfam" id="PF00083">
    <property type="entry name" value="Sugar_tr"/>
    <property type="match status" value="1"/>
</dbReference>
<reference evidence="8" key="1">
    <citation type="submission" date="2013-02" db="EMBL/GenBank/DDBJ databases">
        <authorList>
            <person name="Hughes D."/>
        </authorList>
    </citation>
    <scope>NUCLEOTIDE SEQUENCE</scope>
    <source>
        <strain>Durham</strain>
        <strain evidence="8">NC isolate 2 -- Noor lab</strain>
    </source>
</reference>
<evidence type="ECO:0000256" key="3">
    <source>
        <dbReference type="ARBA" id="ARBA00022989"/>
    </source>
</evidence>
<comment type="subcellular location">
    <subcellularLocation>
        <location evidence="1">Membrane</location>
        <topology evidence="1">Multi-pass membrane protein</topology>
    </subcellularLocation>
</comment>
<protein>
    <recommendedName>
        <fullName evidence="6">Major facilitator superfamily (MFS) profile domain-containing protein</fullName>
    </recommendedName>
</protein>
<feature type="domain" description="Major facilitator superfamily (MFS) profile" evidence="6">
    <location>
        <begin position="1"/>
        <end position="184"/>
    </location>
</feature>
<dbReference type="EnsemblMetazoa" id="MESCA010399-RA">
    <property type="protein sequence ID" value="MESCA010399-PA"/>
    <property type="gene ID" value="MESCA010399"/>
</dbReference>
<name>T1H2F4_MEGSC</name>
<dbReference type="SUPFAM" id="SSF103473">
    <property type="entry name" value="MFS general substrate transporter"/>
    <property type="match status" value="1"/>
</dbReference>